<keyword evidence="1" id="KW-1133">Transmembrane helix</keyword>
<feature type="transmembrane region" description="Helical" evidence="1">
    <location>
        <begin position="12"/>
        <end position="32"/>
    </location>
</feature>
<evidence type="ECO:0000313" key="3">
    <source>
        <dbReference type="Proteomes" id="UP000324705"/>
    </source>
</evidence>
<dbReference type="Proteomes" id="UP000324705">
    <property type="component" value="Chromosome 4A"/>
</dbReference>
<sequence>MQVWIGVSNMDAHVVMIASSFDLMCYICNAVLQSGKMYYLNRKTLKRSWNRPKEQGVSLELNMSTTPTRQVVVVDDSNTGATAPTLSQAAATKRDTAGGNMIAVPCTNCHLLVMLCKSYPTCPNCKFMQSLAPAPATTQAAAHRMLDAAVKPLRTLSLLH</sequence>
<accession>A0A9R0S2Y0</accession>
<dbReference type="InterPro" id="IPR051105">
    <property type="entry name" value="WWC/KIBRA_Hippo_Reg"/>
</dbReference>
<dbReference type="EMBL" id="LT934117">
    <property type="protein sequence ID" value="VAH87743.1"/>
    <property type="molecule type" value="Genomic_DNA"/>
</dbReference>
<proteinExistence type="predicted"/>
<organism evidence="2 3">
    <name type="scientific">Triticum turgidum subsp. durum</name>
    <name type="common">Durum wheat</name>
    <name type="synonym">Triticum durum</name>
    <dbReference type="NCBI Taxonomy" id="4567"/>
    <lineage>
        <taxon>Eukaryota</taxon>
        <taxon>Viridiplantae</taxon>
        <taxon>Streptophyta</taxon>
        <taxon>Embryophyta</taxon>
        <taxon>Tracheophyta</taxon>
        <taxon>Spermatophyta</taxon>
        <taxon>Magnoliopsida</taxon>
        <taxon>Liliopsida</taxon>
        <taxon>Poales</taxon>
        <taxon>Poaceae</taxon>
        <taxon>BOP clade</taxon>
        <taxon>Pooideae</taxon>
        <taxon>Triticodae</taxon>
        <taxon>Triticeae</taxon>
        <taxon>Triticinae</taxon>
        <taxon>Triticum</taxon>
    </lineage>
</organism>
<evidence type="ECO:0000313" key="2">
    <source>
        <dbReference type="EMBL" id="VAH87743.1"/>
    </source>
</evidence>
<name>A0A9R0S2Y0_TRITD</name>
<dbReference type="AlphaFoldDB" id="A0A9R0S2Y0"/>
<reference evidence="2 3" key="1">
    <citation type="submission" date="2017-09" db="EMBL/GenBank/DDBJ databases">
        <authorList>
            <consortium name="International Durum Wheat Genome Sequencing Consortium (IDWGSC)"/>
            <person name="Milanesi L."/>
        </authorList>
    </citation>
    <scope>NUCLEOTIDE SEQUENCE [LARGE SCALE GENOMIC DNA]</scope>
    <source>
        <strain evidence="3">cv. Svevo</strain>
    </source>
</reference>
<dbReference type="PANTHER" id="PTHR14791:SF54">
    <property type="entry name" value="OS11G0294400 PROTEIN"/>
    <property type="match status" value="1"/>
</dbReference>
<evidence type="ECO:0000256" key="1">
    <source>
        <dbReference type="SAM" id="Phobius"/>
    </source>
</evidence>
<keyword evidence="1" id="KW-0812">Transmembrane</keyword>
<keyword evidence="3" id="KW-1185">Reference proteome</keyword>
<dbReference type="PANTHER" id="PTHR14791">
    <property type="entry name" value="BOMB/KIRA PROTEINS"/>
    <property type="match status" value="1"/>
</dbReference>
<dbReference type="Gramene" id="TRITD4Av1G014760.1">
    <property type="protein sequence ID" value="TRITD4Av1G014760.1"/>
    <property type="gene ID" value="TRITD4Av1G014760"/>
</dbReference>
<gene>
    <name evidence="2" type="ORF">TRITD_4Av1G014760</name>
</gene>
<protein>
    <submittedName>
        <fullName evidence="2">Uncharacterized protein</fullName>
    </submittedName>
</protein>
<keyword evidence="1" id="KW-0472">Membrane</keyword>